<dbReference type="Proteomes" id="UP000290253">
    <property type="component" value="Unassembled WGS sequence"/>
</dbReference>
<proteinExistence type="predicted"/>
<feature type="transmembrane region" description="Helical" evidence="1">
    <location>
        <begin position="210"/>
        <end position="234"/>
    </location>
</feature>
<keyword evidence="1" id="KW-0812">Transmembrane</keyword>
<feature type="transmembrane region" description="Helical" evidence="1">
    <location>
        <begin position="118"/>
        <end position="136"/>
    </location>
</feature>
<keyword evidence="1" id="KW-1133">Transmembrane helix</keyword>
<reference evidence="2 3" key="1">
    <citation type="journal article" date="2016" name="Int. J. Syst. Evol. Microbiol.">
        <title>Acidipila dinghuensis sp. nov., an acidobacterium isolated from forest soil.</title>
        <authorList>
            <person name="Jiang Y.W."/>
            <person name="Wang J."/>
            <person name="Chen M.H."/>
            <person name="Lv Y.Y."/>
            <person name="Qiu L.H."/>
        </authorList>
    </citation>
    <scope>NUCLEOTIDE SEQUENCE [LARGE SCALE GENOMIC DNA]</scope>
    <source>
        <strain evidence="2 3">DHOF10</strain>
    </source>
</reference>
<sequence>MLYPVKPMSSLSNLLLTLTFLEPVLSGIALVAALRAGVKRRYPAVLGYLGLRMTSGLGLLCLLHVPWFSQGGQVSLILRDSLFWLLYVAGTVTIVFAVREIFNELMLPLAGLRRLGSIVFRWVAVVSLLVTVFAVFPLHTGPHRMATIGAQLMKCASILELCLLLFLGLTIHTLGRSIRSRVFGIAIGFSIEALTQLGVAIWLGTHPEGYMLGGAILSSVTLLSVSLWSTYFLFPEKGKAEGKLPETSPLMRWNEIAKALGHNPPHVAMGQSQAYFLQDVEKVVERVMTKNSAG</sequence>
<gene>
    <name evidence="2" type="ORF">ESZ00_18015</name>
</gene>
<name>A0A4Q1S8B7_9BACT</name>
<organism evidence="2 3">
    <name type="scientific">Silvibacterium dinghuense</name>
    <dbReference type="NCBI Taxonomy" id="1560006"/>
    <lineage>
        <taxon>Bacteria</taxon>
        <taxon>Pseudomonadati</taxon>
        <taxon>Acidobacteriota</taxon>
        <taxon>Terriglobia</taxon>
        <taxon>Terriglobales</taxon>
        <taxon>Acidobacteriaceae</taxon>
        <taxon>Silvibacterium</taxon>
    </lineage>
</organism>
<dbReference type="RefSeq" id="WP_129209802.1">
    <property type="nucleotide sequence ID" value="NZ_BMGU01000002.1"/>
</dbReference>
<feature type="transmembrane region" description="Helical" evidence="1">
    <location>
        <begin position="46"/>
        <end position="69"/>
    </location>
</feature>
<evidence type="ECO:0000256" key="1">
    <source>
        <dbReference type="SAM" id="Phobius"/>
    </source>
</evidence>
<dbReference type="EMBL" id="SDMK01000005">
    <property type="protein sequence ID" value="RXS93260.1"/>
    <property type="molecule type" value="Genomic_DNA"/>
</dbReference>
<feature type="transmembrane region" description="Helical" evidence="1">
    <location>
        <begin position="81"/>
        <end position="98"/>
    </location>
</feature>
<dbReference type="OrthoDB" id="110048at2"/>
<keyword evidence="3" id="KW-1185">Reference proteome</keyword>
<keyword evidence="1" id="KW-0472">Membrane</keyword>
<feature type="transmembrane region" description="Helical" evidence="1">
    <location>
        <begin position="182"/>
        <end position="204"/>
    </location>
</feature>
<feature type="transmembrane region" description="Helical" evidence="1">
    <location>
        <begin position="12"/>
        <end position="34"/>
    </location>
</feature>
<feature type="transmembrane region" description="Helical" evidence="1">
    <location>
        <begin position="148"/>
        <end position="170"/>
    </location>
</feature>
<accession>A0A4Q1S8B7</accession>
<evidence type="ECO:0000313" key="2">
    <source>
        <dbReference type="EMBL" id="RXS93260.1"/>
    </source>
</evidence>
<dbReference type="AlphaFoldDB" id="A0A4Q1S8B7"/>
<comment type="caution">
    <text evidence="2">The sequence shown here is derived from an EMBL/GenBank/DDBJ whole genome shotgun (WGS) entry which is preliminary data.</text>
</comment>
<protein>
    <submittedName>
        <fullName evidence="2">Uncharacterized protein</fullName>
    </submittedName>
</protein>
<evidence type="ECO:0000313" key="3">
    <source>
        <dbReference type="Proteomes" id="UP000290253"/>
    </source>
</evidence>